<sequence>MHTTKYLPPASNVIAHDQMYRETGGKPKVYIELQNFTAPTLSISWRAIWVFNQLQEHPSCWSSNPNRALLSCKEEFFSCFILLYFTPDIVDTSCNTTNVRNFHAASPAKINVHRLLLPSTLNALALPNSGIRFASADAVATNVATDATKAVVDLSTIPEAPAAPVAEASAQVLNAAGEPTFASIGLGGWTPVGLVENCMEFLHISCDMPWWGAIAVGTLVVRTIIFPLVIMAQRNAAKLNNFMPQMQVLQVKMTEARQSGNAIDSARYAQEMMLFMKEKQINPLKNMIVPLAQAPLFISFFMSLRAMANTPVESMRDGGLFWFTDLTVADPTFMLPLITSATLYLTIEIGTDSARLSAQNMSMMKYVLRALPIAIFPFTMNFPAAILTYWACSNFISLGQVAMLRIPAVRDYFKIDRMVIHKPDNLPIKKKGFVKGMKESWENMKISKEIEERQRLDEIRFAKAGKGPLVKTFKYDPTKPRPATGSTSSTSTSTVQAKKS</sequence>
<dbReference type="EMBL" id="CAJHJT010000034">
    <property type="protein sequence ID" value="CAD7003797.1"/>
    <property type="molecule type" value="Genomic_DNA"/>
</dbReference>
<dbReference type="PANTHER" id="PTHR12428">
    <property type="entry name" value="OXA1"/>
    <property type="match status" value="1"/>
</dbReference>
<feature type="transmembrane region" description="Helical" evidence="11">
    <location>
        <begin position="208"/>
        <end position="230"/>
    </location>
</feature>
<feature type="transmembrane region" description="Helical" evidence="11">
    <location>
        <begin position="366"/>
        <end position="391"/>
    </location>
</feature>
<dbReference type="Pfam" id="PF02096">
    <property type="entry name" value="60KD_IMP"/>
    <property type="match status" value="1"/>
</dbReference>
<feature type="compositionally biased region" description="Low complexity" evidence="10">
    <location>
        <begin position="484"/>
        <end position="494"/>
    </location>
</feature>
<keyword evidence="6 11" id="KW-1133">Transmembrane helix</keyword>
<feature type="domain" description="Membrane insertase YidC/Oxa/ALB C-terminal" evidence="12">
    <location>
        <begin position="210"/>
        <end position="404"/>
    </location>
</feature>
<feature type="transmembrane region" description="Helical" evidence="11">
    <location>
        <begin position="320"/>
        <end position="345"/>
    </location>
</feature>
<dbReference type="CDD" id="cd20069">
    <property type="entry name" value="5TM_Oxa1-like"/>
    <property type="match status" value="1"/>
</dbReference>
<keyword evidence="8 11" id="KW-0472">Membrane</keyword>
<keyword evidence="3 9" id="KW-0812">Transmembrane</keyword>
<keyword evidence="4" id="KW-0999">Mitochondrion inner membrane</keyword>
<evidence type="ECO:0000256" key="4">
    <source>
        <dbReference type="ARBA" id="ARBA00022792"/>
    </source>
</evidence>
<dbReference type="OrthoDB" id="2148490at2759"/>
<evidence type="ECO:0000256" key="2">
    <source>
        <dbReference type="ARBA" id="ARBA00009877"/>
    </source>
</evidence>
<evidence type="ECO:0000313" key="13">
    <source>
        <dbReference type="EMBL" id="CAD7003797.1"/>
    </source>
</evidence>
<dbReference type="InterPro" id="IPR001708">
    <property type="entry name" value="YidC/ALB3/OXA1/COX18"/>
</dbReference>
<protein>
    <submittedName>
        <fullName evidence="13">(Mediterranean fruit fly) hypothetical protein</fullName>
    </submittedName>
</protein>
<keyword evidence="7" id="KW-0496">Mitochondrion</keyword>
<evidence type="ECO:0000256" key="10">
    <source>
        <dbReference type="SAM" id="MobiDB-lite"/>
    </source>
</evidence>
<comment type="caution">
    <text evidence="13">The sequence shown here is derived from an EMBL/GenBank/DDBJ whole genome shotgun (WGS) entry which is preliminary data.</text>
</comment>
<proteinExistence type="inferred from homology"/>
<evidence type="ECO:0000256" key="5">
    <source>
        <dbReference type="ARBA" id="ARBA00022946"/>
    </source>
</evidence>
<dbReference type="NCBIfam" id="TIGR03592">
    <property type="entry name" value="yidC_oxa1_cterm"/>
    <property type="match status" value="1"/>
</dbReference>
<dbReference type="PANTHER" id="PTHR12428:SF66">
    <property type="entry name" value="MITOCHONDRIAL INNER MEMBRANE PROTEIN OXA1L"/>
    <property type="match status" value="1"/>
</dbReference>
<dbReference type="InterPro" id="IPR028055">
    <property type="entry name" value="YidC/Oxa/ALB_C"/>
</dbReference>
<gene>
    <name evidence="13" type="ORF">CCAP1982_LOCUS12230</name>
</gene>
<evidence type="ECO:0000256" key="7">
    <source>
        <dbReference type="ARBA" id="ARBA00023128"/>
    </source>
</evidence>
<reference evidence="13" key="1">
    <citation type="submission" date="2020-11" db="EMBL/GenBank/DDBJ databases">
        <authorList>
            <person name="Whitehead M."/>
        </authorList>
    </citation>
    <scope>NUCLEOTIDE SEQUENCE</scope>
    <source>
        <strain evidence="13">EGII</strain>
    </source>
</reference>
<keyword evidence="5" id="KW-0809">Transit peptide</keyword>
<accession>A0A811V1N0</accession>
<dbReference type="GO" id="GO:0032977">
    <property type="term" value="F:membrane insertase activity"/>
    <property type="evidence" value="ECO:0007669"/>
    <property type="project" value="InterPro"/>
</dbReference>
<evidence type="ECO:0000256" key="3">
    <source>
        <dbReference type="ARBA" id="ARBA00022692"/>
    </source>
</evidence>
<comment type="subcellular location">
    <subcellularLocation>
        <location evidence="9">Membrane</location>
        <topology evidence="9">Multi-pass membrane protein</topology>
    </subcellularLocation>
    <subcellularLocation>
        <location evidence="1">Mitochondrion inner membrane</location>
        <topology evidence="1">Multi-pass membrane protein</topology>
    </subcellularLocation>
</comment>
<feature type="transmembrane region" description="Helical" evidence="11">
    <location>
        <begin position="287"/>
        <end position="308"/>
    </location>
</feature>
<evidence type="ECO:0000313" key="14">
    <source>
        <dbReference type="Proteomes" id="UP000606786"/>
    </source>
</evidence>
<comment type="similarity">
    <text evidence="2 9">Belongs to the OXA1/ALB3/YidC family.</text>
</comment>
<keyword evidence="14" id="KW-1185">Reference proteome</keyword>
<evidence type="ECO:0000256" key="9">
    <source>
        <dbReference type="RuleBase" id="RU003945"/>
    </source>
</evidence>
<dbReference type="Proteomes" id="UP000606786">
    <property type="component" value="Unassembled WGS sequence"/>
</dbReference>
<organism evidence="13 14">
    <name type="scientific">Ceratitis capitata</name>
    <name type="common">Mediterranean fruit fly</name>
    <name type="synonym">Tephritis capitata</name>
    <dbReference type="NCBI Taxonomy" id="7213"/>
    <lineage>
        <taxon>Eukaryota</taxon>
        <taxon>Metazoa</taxon>
        <taxon>Ecdysozoa</taxon>
        <taxon>Arthropoda</taxon>
        <taxon>Hexapoda</taxon>
        <taxon>Insecta</taxon>
        <taxon>Pterygota</taxon>
        <taxon>Neoptera</taxon>
        <taxon>Endopterygota</taxon>
        <taxon>Diptera</taxon>
        <taxon>Brachycera</taxon>
        <taxon>Muscomorpha</taxon>
        <taxon>Tephritoidea</taxon>
        <taxon>Tephritidae</taxon>
        <taxon>Ceratitis</taxon>
        <taxon>Ceratitis</taxon>
    </lineage>
</organism>
<evidence type="ECO:0000256" key="6">
    <source>
        <dbReference type="ARBA" id="ARBA00022989"/>
    </source>
</evidence>
<evidence type="ECO:0000256" key="8">
    <source>
        <dbReference type="ARBA" id="ARBA00023136"/>
    </source>
</evidence>
<name>A0A811V1N0_CERCA</name>
<evidence type="ECO:0000259" key="12">
    <source>
        <dbReference type="Pfam" id="PF02096"/>
    </source>
</evidence>
<dbReference type="GO" id="GO:0032979">
    <property type="term" value="P:protein insertion into mitochondrial inner membrane from matrix"/>
    <property type="evidence" value="ECO:0007669"/>
    <property type="project" value="TreeGrafter"/>
</dbReference>
<dbReference type="GO" id="GO:0005743">
    <property type="term" value="C:mitochondrial inner membrane"/>
    <property type="evidence" value="ECO:0007669"/>
    <property type="project" value="UniProtKB-SubCell"/>
</dbReference>
<evidence type="ECO:0000256" key="1">
    <source>
        <dbReference type="ARBA" id="ARBA00004448"/>
    </source>
</evidence>
<evidence type="ECO:0000256" key="11">
    <source>
        <dbReference type="SAM" id="Phobius"/>
    </source>
</evidence>
<feature type="region of interest" description="Disordered" evidence="10">
    <location>
        <begin position="470"/>
        <end position="500"/>
    </location>
</feature>
<dbReference type="AlphaFoldDB" id="A0A811V1N0"/>